<keyword evidence="3" id="KW-1185">Reference proteome</keyword>
<proteinExistence type="predicted"/>
<dbReference type="GO" id="GO:0016020">
    <property type="term" value="C:membrane"/>
    <property type="evidence" value="ECO:0007669"/>
    <property type="project" value="InterPro"/>
</dbReference>
<dbReference type="GO" id="GO:0015097">
    <property type="term" value="F:mercury ion transmembrane transporter activity"/>
    <property type="evidence" value="ECO:0007669"/>
    <property type="project" value="InterPro"/>
</dbReference>
<dbReference type="InterPro" id="IPR004891">
    <property type="entry name" value="Mercury-R_MerC"/>
</dbReference>
<evidence type="ECO:0000313" key="3">
    <source>
        <dbReference type="Proteomes" id="UP000326287"/>
    </source>
</evidence>
<feature type="transmembrane region" description="Helical" evidence="1">
    <location>
        <begin position="77"/>
        <end position="96"/>
    </location>
</feature>
<keyword evidence="1" id="KW-1133">Transmembrane helix</keyword>
<organism evidence="2 3">
    <name type="scientific">Halioglobus maricola</name>
    <dbReference type="NCBI Taxonomy" id="2601894"/>
    <lineage>
        <taxon>Bacteria</taxon>
        <taxon>Pseudomonadati</taxon>
        <taxon>Pseudomonadota</taxon>
        <taxon>Gammaproteobacteria</taxon>
        <taxon>Cellvibrionales</taxon>
        <taxon>Halieaceae</taxon>
        <taxon>Halioglobus</taxon>
    </lineage>
</organism>
<dbReference type="AlphaFoldDB" id="A0A5P9NKL1"/>
<protein>
    <submittedName>
        <fullName evidence="2">Organomercurial transporter MerC</fullName>
    </submittedName>
</protein>
<dbReference type="KEGG" id="halc:EY643_12305"/>
<feature type="transmembrane region" description="Helical" evidence="1">
    <location>
        <begin position="53"/>
        <end position="70"/>
    </location>
</feature>
<dbReference type="NCBIfam" id="NF033784">
    <property type="entry name" value="transport_merC"/>
    <property type="match status" value="1"/>
</dbReference>
<name>A0A5P9NKL1_9GAMM</name>
<dbReference type="Gene3D" id="1.10.287.910">
    <property type="entry name" value="bacterial mercury transporter, merf"/>
    <property type="match status" value="1"/>
</dbReference>
<feature type="transmembrane region" description="Helical" evidence="1">
    <location>
        <begin position="102"/>
        <end position="122"/>
    </location>
</feature>
<dbReference type="RefSeq" id="WP_153239523.1">
    <property type="nucleotide sequence ID" value="NZ_CP036422.1"/>
</dbReference>
<accession>A0A5P9NKL1</accession>
<dbReference type="Proteomes" id="UP000326287">
    <property type="component" value="Chromosome"/>
</dbReference>
<dbReference type="Pfam" id="PF03203">
    <property type="entry name" value="MerC"/>
    <property type="match status" value="1"/>
</dbReference>
<feature type="transmembrane region" description="Helical" evidence="1">
    <location>
        <begin position="12"/>
        <end position="41"/>
    </location>
</feature>
<dbReference type="OrthoDB" id="4764601at2"/>
<sequence>MARLVRYIDKIGVGGVIIAALSCAACFPALGTLAAALGLGFLSQLEGVAINRLLPAFAGLALTVNAYGWYQHRIHWRGILSVSGPIAILATLYPLWQYGWSTYLFYGALVLMLVVSFADQICPPKAVCSLPAAG</sequence>
<keyword evidence="1" id="KW-0812">Transmembrane</keyword>
<keyword evidence="1" id="KW-0472">Membrane</keyword>
<reference evidence="2 3" key="1">
    <citation type="submission" date="2019-02" db="EMBL/GenBank/DDBJ databases">
        <authorList>
            <person name="Li S.-H."/>
        </authorList>
    </citation>
    <scope>NUCLEOTIDE SEQUENCE [LARGE SCALE GENOMIC DNA]</scope>
    <source>
        <strain evidence="2 3">IMCC14385</strain>
    </source>
</reference>
<evidence type="ECO:0000256" key="1">
    <source>
        <dbReference type="SAM" id="Phobius"/>
    </source>
</evidence>
<dbReference type="PROSITE" id="PS51257">
    <property type="entry name" value="PROKAR_LIPOPROTEIN"/>
    <property type="match status" value="1"/>
</dbReference>
<evidence type="ECO:0000313" key="2">
    <source>
        <dbReference type="EMBL" id="QFU76380.1"/>
    </source>
</evidence>
<dbReference type="EMBL" id="CP036422">
    <property type="protein sequence ID" value="QFU76380.1"/>
    <property type="molecule type" value="Genomic_DNA"/>
</dbReference>
<gene>
    <name evidence="2" type="primary">merC</name>
    <name evidence="2" type="ORF">EY643_12305</name>
</gene>